<gene>
    <name evidence="1" type="ORF">B9T62_36920</name>
</gene>
<evidence type="ECO:0000313" key="1">
    <source>
        <dbReference type="EMBL" id="ASA25827.1"/>
    </source>
</evidence>
<dbReference type="Proteomes" id="UP000249890">
    <property type="component" value="Chromosome"/>
</dbReference>
<proteinExistence type="predicted"/>
<protein>
    <submittedName>
        <fullName evidence="1">Uncharacterized protein</fullName>
    </submittedName>
</protein>
<sequence>MIRVGRFPSQDGRSVAELFVYARNKTVYPDIKIMPLVCPACRRPLEGLYLHGGSRYGFVGNHTCDYCDAKFSITDSDNTVEELRLYHLHPETKLESNLTLNYTKLYRLEPKVWDEVQVLTGYDIYAGPERIQLEQVMDDIETIKLVDLTFYRQQAEEEISKMPIPELPDSIVRWFALQRSMGLDQIKG</sequence>
<name>A0A2Z2KIS4_9BACL</name>
<dbReference type="EMBL" id="CP021780">
    <property type="protein sequence ID" value="ASA25827.1"/>
    <property type="molecule type" value="Genomic_DNA"/>
</dbReference>
<dbReference type="AlphaFoldDB" id="A0A2Z2KIS4"/>
<evidence type="ECO:0000313" key="2">
    <source>
        <dbReference type="Proteomes" id="UP000249890"/>
    </source>
</evidence>
<dbReference type="KEGG" id="pdh:B9T62_36920"/>
<reference evidence="1 2" key="1">
    <citation type="submission" date="2017-06" db="EMBL/GenBank/DDBJ databases">
        <title>Complete genome sequence of Paenibacillus donghaensis KCTC 13049T isolated from East Sea sediment, South Korea.</title>
        <authorList>
            <person name="Jung B.K."/>
            <person name="Hong S.-J."/>
            <person name="Shin J.-H."/>
        </authorList>
    </citation>
    <scope>NUCLEOTIDE SEQUENCE [LARGE SCALE GENOMIC DNA]</scope>
    <source>
        <strain evidence="1 2">KCTC 13049</strain>
    </source>
</reference>
<dbReference type="OrthoDB" id="2003805at2"/>
<organism evidence="1 2">
    <name type="scientific">Paenibacillus donghaensis</name>
    <dbReference type="NCBI Taxonomy" id="414771"/>
    <lineage>
        <taxon>Bacteria</taxon>
        <taxon>Bacillati</taxon>
        <taxon>Bacillota</taxon>
        <taxon>Bacilli</taxon>
        <taxon>Bacillales</taxon>
        <taxon>Paenibacillaceae</taxon>
        <taxon>Paenibacillus</taxon>
    </lineage>
</organism>
<accession>A0A2Z2KIS4</accession>
<keyword evidence="2" id="KW-1185">Reference proteome</keyword>
<dbReference type="RefSeq" id="WP_087919787.1">
    <property type="nucleotide sequence ID" value="NZ_CP021780.1"/>
</dbReference>